<protein>
    <submittedName>
        <fullName evidence="2">Uncharacterized protein</fullName>
    </submittedName>
</protein>
<evidence type="ECO:0000313" key="2">
    <source>
        <dbReference type="EMBL" id="TDL13349.1"/>
    </source>
</evidence>
<dbReference type="OrthoDB" id="2677857at2759"/>
<feature type="region of interest" description="Disordered" evidence="1">
    <location>
        <begin position="333"/>
        <end position="389"/>
    </location>
</feature>
<feature type="region of interest" description="Disordered" evidence="1">
    <location>
        <begin position="410"/>
        <end position="477"/>
    </location>
</feature>
<evidence type="ECO:0000256" key="1">
    <source>
        <dbReference type="SAM" id="MobiDB-lite"/>
    </source>
</evidence>
<evidence type="ECO:0000313" key="3">
    <source>
        <dbReference type="Proteomes" id="UP000294933"/>
    </source>
</evidence>
<proteinExistence type="predicted"/>
<dbReference type="STRING" id="50990.A0A4Y7PFT4"/>
<feature type="region of interest" description="Disordered" evidence="1">
    <location>
        <begin position="200"/>
        <end position="221"/>
    </location>
</feature>
<dbReference type="AlphaFoldDB" id="A0A4Y7PFT4"/>
<gene>
    <name evidence="2" type="ORF">BD410DRAFT_810630</name>
</gene>
<feature type="compositionally biased region" description="Low complexity" evidence="1">
    <location>
        <begin position="554"/>
        <end position="563"/>
    </location>
</feature>
<feature type="compositionally biased region" description="Basic residues" evidence="1">
    <location>
        <begin position="368"/>
        <end position="383"/>
    </location>
</feature>
<dbReference type="VEuPathDB" id="FungiDB:BD410DRAFT_810630"/>
<reference evidence="2 3" key="1">
    <citation type="submission" date="2018-06" db="EMBL/GenBank/DDBJ databases">
        <title>A transcriptomic atlas of mushroom development highlights an independent origin of complex multicellularity.</title>
        <authorList>
            <consortium name="DOE Joint Genome Institute"/>
            <person name="Krizsan K."/>
            <person name="Almasi E."/>
            <person name="Merenyi Z."/>
            <person name="Sahu N."/>
            <person name="Viragh M."/>
            <person name="Koszo T."/>
            <person name="Mondo S."/>
            <person name="Kiss B."/>
            <person name="Balint B."/>
            <person name="Kues U."/>
            <person name="Barry K."/>
            <person name="Hegedus J.C."/>
            <person name="Henrissat B."/>
            <person name="Johnson J."/>
            <person name="Lipzen A."/>
            <person name="Ohm R."/>
            <person name="Nagy I."/>
            <person name="Pangilinan J."/>
            <person name="Yan J."/>
            <person name="Xiong Y."/>
            <person name="Grigoriev I.V."/>
            <person name="Hibbett D.S."/>
            <person name="Nagy L.G."/>
        </authorList>
    </citation>
    <scope>NUCLEOTIDE SEQUENCE [LARGE SCALE GENOMIC DNA]</scope>
    <source>
        <strain evidence="2 3">SZMC22713</strain>
    </source>
</reference>
<feature type="region of interest" description="Disordered" evidence="1">
    <location>
        <begin position="493"/>
        <end position="613"/>
    </location>
</feature>
<feature type="compositionally biased region" description="Acidic residues" evidence="1">
    <location>
        <begin position="452"/>
        <end position="471"/>
    </location>
</feature>
<feature type="compositionally biased region" description="Polar residues" evidence="1">
    <location>
        <begin position="521"/>
        <end position="542"/>
    </location>
</feature>
<dbReference type="Proteomes" id="UP000294933">
    <property type="component" value="Unassembled WGS sequence"/>
</dbReference>
<keyword evidence="3" id="KW-1185">Reference proteome</keyword>
<name>A0A4Y7PFT4_9AGAM</name>
<dbReference type="EMBL" id="ML170697">
    <property type="protein sequence ID" value="TDL13349.1"/>
    <property type="molecule type" value="Genomic_DNA"/>
</dbReference>
<feature type="non-terminal residue" evidence="2">
    <location>
        <position position="613"/>
    </location>
</feature>
<organism evidence="2 3">
    <name type="scientific">Rickenella mellea</name>
    <dbReference type="NCBI Taxonomy" id="50990"/>
    <lineage>
        <taxon>Eukaryota</taxon>
        <taxon>Fungi</taxon>
        <taxon>Dikarya</taxon>
        <taxon>Basidiomycota</taxon>
        <taxon>Agaricomycotina</taxon>
        <taxon>Agaricomycetes</taxon>
        <taxon>Hymenochaetales</taxon>
        <taxon>Rickenellaceae</taxon>
        <taxon>Rickenella</taxon>
    </lineage>
</organism>
<sequence>MAPQRWATDEELKWLLEKLPVFLSSNQETARRTFMARCFEEWWIKFPVSEGTYKYIILAKRVEEMEDKNLTAEELAVKIAAWTRGQKIKIRRGALNLPQQIENWFKNNSRTVRYKAQQAAAPKPKSVPVKRRRLKQDVELFQELYGTTLVKPTVDLKMENQLLLPESQRRLRITVLKEVAKEVWAVASDDIRREVAQLKEERQKEKAQKSSTPEETVPERSVQEIQISIDGIHHMQETLDKLAAETGWEFLLIGAGRDPRVNYKCAAKSLHTGQNELGNNFAHANPNFDRDIAKPFVRFAKSLHPKPNRQAEDISPLDDDTLLAFSRSTSPALDGLPVDDGALPHNQPSASAADVSTIDVETEPPNRPPKRSRATTKHPKRRISLYEQDALDRRASNAVLLADMFKDLRGHRPAPVAPKRRTRAPKGIAATRRSQRHSAGSLRDKENSQDDTFQDGDDAEVDDDPDADNNPDGDNWQRDTLIRDEVHPNELAVSAHTNSKDDNRNTDGGITKAPLVPVNLTGISSTPERINDTVCDTTAGSPNPTPALDPGATSSPNLSVDPVLPSPLVPSMSCDSPVASPSPDSRSGDISMVAAETVVSADSPRAMPTTSPN</sequence>
<accession>A0A4Y7PFT4</accession>